<dbReference type="InterPro" id="IPR035466">
    <property type="entry name" value="GlmS/AgaS_SIS"/>
</dbReference>
<keyword evidence="8" id="KW-0677">Repeat</keyword>
<dbReference type="EC" id="2.6.1.16" evidence="3 10"/>
<dbReference type="InterPro" id="IPR035490">
    <property type="entry name" value="GlmS/FrlB_SIS"/>
</dbReference>
<reference evidence="13 14" key="1">
    <citation type="submission" date="2019-02" db="EMBL/GenBank/DDBJ databases">
        <title>Deep-cultivation of Planctomycetes and their phenomic and genomic characterization uncovers novel biology.</title>
        <authorList>
            <person name="Wiegand S."/>
            <person name="Jogler M."/>
            <person name="Boedeker C."/>
            <person name="Pinto D."/>
            <person name="Vollmers J."/>
            <person name="Rivas-Marin E."/>
            <person name="Kohn T."/>
            <person name="Peeters S.H."/>
            <person name="Heuer A."/>
            <person name="Rast P."/>
            <person name="Oberbeckmann S."/>
            <person name="Bunk B."/>
            <person name="Jeske O."/>
            <person name="Meyerdierks A."/>
            <person name="Storesund J.E."/>
            <person name="Kallscheuer N."/>
            <person name="Luecker S."/>
            <person name="Lage O.M."/>
            <person name="Pohl T."/>
            <person name="Merkel B.J."/>
            <person name="Hornburger P."/>
            <person name="Mueller R.-W."/>
            <person name="Bruemmer F."/>
            <person name="Labrenz M."/>
            <person name="Spormann A.M."/>
            <person name="Op den Camp H."/>
            <person name="Overmann J."/>
            <person name="Amann R."/>
            <person name="Jetten M.S.M."/>
            <person name="Mascher T."/>
            <person name="Medema M.H."/>
            <person name="Devos D.P."/>
            <person name="Kaster A.-K."/>
            <person name="Ovreas L."/>
            <person name="Rohde M."/>
            <person name="Galperin M.Y."/>
            <person name="Jogler C."/>
        </authorList>
    </citation>
    <scope>NUCLEOTIDE SEQUENCE [LARGE SCALE GENOMIC DNA]</scope>
    <source>
        <strain evidence="13 14">ETA_A1</strain>
    </source>
</reference>
<evidence type="ECO:0000259" key="11">
    <source>
        <dbReference type="PROSITE" id="PS51278"/>
    </source>
</evidence>
<dbReference type="GO" id="GO:0005829">
    <property type="term" value="C:cytosol"/>
    <property type="evidence" value="ECO:0007669"/>
    <property type="project" value="TreeGrafter"/>
</dbReference>
<dbReference type="FunFam" id="3.60.20.10:FF:000006">
    <property type="entry name" value="Glutamine--fructose-6-phosphate aminotransferase [isomerizing]"/>
    <property type="match status" value="1"/>
</dbReference>
<dbReference type="Proteomes" id="UP000319576">
    <property type="component" value="Chromosome"/>
</dbReference>
<feature type="active site" description="Nucleophile; for GATase activity" evidence="10">
    <location>
        <position position="2"/>
    </location>
</feature>
<keyword evidence="14" id="KW-1185">Reference proteome</keyword>
<dbReference type="FunFam" id="3.40.50.10490:FF:000001">
    <property type="entry name" value="Glutamine--fructose-6-phosphate aminotransferase [isomerizing]"/>
    <property type="match status" value="1"/>
</dbReference>
<organism evidence="13 14">
    <name type="scientific">Urbifossiella limnaea</name>
    <dbReference type="NCBI Taxonomy" id="2528023"/>
    <lineage>
        <taxon>Bacteria</taxon>
        <taxon>Pseudomonadati</taxon>
        <taxon>Planctomycetota</taxon>
        <taxon>Planctomycetia</taxon>
        <taxon>Gemmatales</taxon>
        <taxon>Gemmataceae</taxon>
        <taxon>Urbifossiella</taxon>
    </lineage>
</organism>
<dbReference type="InterPro" id="IPR047084">
    <property type="entry name" value="GFAT_N"/>
</dbReference>
<evidence type="ECO:0000256" key="5">
    <source>
        <dbReference type="ARBA" id="ARBA00022490"/>
    </source>
</evidence>
<dbReference type="Gene3D" id="3.60.20.10">
    <property type="entry name" value="Glutamine Phosphoribosylpyrophosphate, subunit 1, domain 1"/>
    <property type="match status" value="1"/>
</dbReference>
<dbReference type="GO" id="GO:0006487">
    <property type="term" value="P:protein N-linked glycosylation"/>
    <property type="evidence" value="ECO:0007669"/>
    <property type="project" value="TreeGrafter"/>
</dbReference>
<feature type="active site" description="For Fru-6P isomerization activity" evidence="10">
    <location>
        <position position="604"/>
    </location>
</feature>
<dbReference type="GO" id="GO:0097367">
    <property type="term" value="F:carbohydrate derivative binding"/>
    <property type="evidence" value="ECO:0007669"/>
    <property type="project" value="InterPro"/>
</dbReference>
<accession>A0A517Y384</accession>
<dbReference type="NCBIfam" id="NF001484">
    <property type="entry name" value="PRK00331.1"/>
    <property type="match status" value="1"/>
</dbReference>
<dbReference type="PROSITE" id="PS51464">
    <property type="entry name" value="SIS"/>
    <property type="match status" value="2"/>
</dbReference>
<protein>
    <recommendedName>
        <fullName evidence="4 10">Glutamine--fructose-6-phosphate aminotransferase [isomerizing]</fullName>
        <ecNumber evidence="3 10">2.6.1.16</ecNumber>
    </recommendedName>
    <alternativeName>
        <fullName evidence="10">D-fructose-6-phosphate amidotransferase</fullName>
    </alternativeName>
    <alternativeName>
        <fullName evidence="10">GFAT</fullName>
    </alternativeName>
    <alternativeName>
        <fullName evidence="10">Glucosamine-6-phosphate synthase</fullName>
    </alternativeName>
    <alternativeName>
        <fullName evidence="10">Hexosephosphate aminotransferase</fullName>
    </alternativeName>
    <alternativeName>
        <fullName evidence="10">L-glutamine--D-fructose-6-phosphate amidotransferase</fullName>
    </alternativeName>
</protein>
<dbReference type="Pfam" id="PF13522">
    <property type="entry name" value="GATase_6"/>
    <property type="match status" value="1"/>
</dbReference>
<evidence type="ECO:0000256" key="3">
    <source>
        <dbReference type="ARBA" id="ARBA00012916"/>
    </source>
</evidence>
<evidence type="ECO:0000256" key="1">
    <source>
        <dbReference type="ARBA" id="ARBA00001031"/>
    </source>
</evidence>
<dbReference type="NCBIfam" id="TIGR01135">
    <property type="entry name" value="glmS"/>
    <property type="match status" value="1"/>
</dbReference>
<feature type="initiator methionine" description="Removed" evidence="10">
    <location>
        <position position="1"/>
    </location>
</feature>
<dbReference type="CDD" id="cd05008">
    <property type="entry name" value="SIS_GlmS_GlmD_1"/>
    <property type="match status" value="1"/>
</dbReference>
<evidence type="ECO:0000256" key="8">
    <source>
        <dbReference type="ARBA" id="ARBA00022737"/>
    </source>
</evidence>
<dbReference type="Gene3D" id="3.40.50.10490">
    <property type="entry name" value="Glucose-6-phosphate isomerase like protein, domain 1"/>
    <property type="match status" value="2"/>
</dbReference>
<sequence length="609" mass="66048">MCGIVGYAGGREAEPILVGGLRRLEYRGYDSAGLATITGPGDVHLRRRSGRLATLVDHLRERPAPGCVGISHTRWATHGPATDANAHPHLSSCGRVAVVHNGVIENYDSLKRHLQADGVEFHSDTDTEVIAHLLGRHFDGDLLEAVRRTLPLLKGTYGLAAVSPDDPQTVVGARLGSPLVLGVGAGEHFLASDPGALVGYTSDVVYLQDHQMCRITADDWDIFDRELSKVTASVHQVEWAEEDAGKGDFEHHMLKEIHEQPETLANTMRGRLSDADASAHFGGLNVDPQQLRRAKRIILTACGTSYHAAQVGEYLIEEFAQVPVEVEYASEFRYRNPPIDHDTIVIAISQSGETADTLAAVRESKRKGHMTLAICNVVGSSIARESDGGMYLHAGPEIGVASTKAFTSQVLTLAMFALHLGRLRNMSALQGARMIAEMRALPDHVREALGCDADARRIAEKYAHCTSFLYLGRQYLYPVALEGALKLKEISYAHAEGYPAAEMKHGPIALVDANTPSVFLALKGAIHEKAMSNLEEVKARRGPVIAVATAGDDVVARKADEVLYVPDVPDYLQPLVAVIPLQLLAYHVARLRGCDVDKPRNLAKSVTVE</sequence>
<dbReference type="GO" id="GO:0046349">
    <property type="term" value="P:amino sugar biosynthetic process"/>
    <property type="evidence" value="ECO:0007669"/>
    <property type="project" value="UniProtKB-ARBA"/>
</dbReference>
<dbReference type="PANTHER" id="PTHR10937:SF0">
    <property type="entry name" value="GLUTAMINE--FRUCTOSE-6-PHOSPHATE TRANSAMINASE (ISOMERIZING)"/>
    <property type="match status" value="1"/>
</dbReference>
<dbReference type="InterPro" id="IPR005855">
    <property type="entry name" value="GFAT"/>
</dbReference>
<dbReference type="Pfam" id="PF01380">
    <property type="entry name" value="SIS"/>
    <property type="match status" value="2"/>
</dbReference>
<keyword evidence="6 10" id="KW-0032">Aminotransferase</keyword>
<gene>
    <name evidence="13" type="primary">glmS_2</name>
    <name evidence="10" type="synonym">glmS</name>
    <name evidence="13" type="ORF">ETAA1_61920</name>
</gene>
<comment type="subcellular location">
    <subcellularLocation>
        <location evidence="2 10">Cytoplasm</location>
    </subcellularLocation>
</comment>
<evidence type="ECO:0000256" key="9">
    <source>
        <dbReference type="ARBA" id="ARBA00022962"/>
    </source>
</evidence>
<dbReference type="RefSeq" id="WP_145244361.1">
    <property type="nucleotide sequence ID" value="NZ_CP036273.1"/>
</dbReference>
<evidence type="ECO:0000259" key="12">
    <source>
        <dbReference type="PROSITE" id="PS51464"/>
    </source>
</evidence>
<dbReference type="SUPFAM" id="SSF56235">
    <property type="entry name" value="N-terminal nucleophile aminohydrolases (Ntn hydrolases)"/>
    <property type="match status" value="1"/>
</dbReference>
<dbReference type="GO" id="GO:0004360">
    <property type="term" value="F:glutamine-fructose-6-phosphate transaminase (isomerizing) activity"/>
    <property type="evidence" value="ECO:0007669"/>
    <property type="project" value="UniProtKB-UniRule"/>
</dbReference>
<dbReference type="GO" id="GO:0005975">
    <property type="term" value="P:carbohydrate metabolic process"/>
    <property type="evidence" value="ECO:0007669"/>
    <property type="project" value="UniProtKB-UniRule"/>
</dbReference>
<comment type="subunit">
    <text evidence="10">Homodimer.</text>
</comment>
<evidence type="ECO:0000256" key="4">
    <source>
        <dbReference type="ARBA" id="ARBA00016090"/>
    </source>
</evidence>
<evidence type="ECO:0000256" key="6">
    <source>
        <dbReference type="ARBA" id="ARBA00022576"/>
    </source>
</evidence>
<keyword evidence="7 10" id="KW-0808">Transferase</keyword>
<feature type="domain" description="SIS" evidence="12">
    <location>
        <begin position="458"/>
        <end position="599"/>
    </location>
</feature>
<dbReference type="InterPro" id="IPR017932">
    <property type="entry name" value="GATase_2_dom"/>
</dbReference>
<dbReference type="SUPFAM" id="SSF53697">
    <property type="entry name" value="SIS domain"/>
    <property type="match status" value="1"/>
</dbReference>
<comment type="function">
    <text evidence="10">Catalyzes the first step in hexosamine metabolism, converting fructose-6P into glucosamine-6P using glutamine as a nitrogen source.</text>
</comment>
<dbReference type="OrthoDB" id="106547at2"/>
<feature type="domain" description="SIS" evidence="12">
    <location>
        <begin position="287"/>
        <end position="426"/>
    </location>
</feature>
<comment type="catalytic activity">
    <reaction evidence="1 10">
        <text>D-fructose 6-phosphate + L-glutamine = D-glucosamine 6-phosphate + L-glutamate</text>
        <dbReference type="Rhea" id="RHEA:13237"/>
        <dbReference type="ChEBI" id="CHEBI:29985"/>
        <dbReference type="ChEBI" id="CHEBI:58359"/>
        <dbReference type="ChEBI" id="CHEBI:58725"/>
        <dbReference type="ChEBI" id="CHEBI:61527"/>
        <dbReference type="EC" id="2.6.1.16"/>
    </reaction>
</comment>
<dbReference type="PANTHER" id="PTHR10937">
    <property type="entry name" value="GLUCOSAMINE--FRUCTOSE-6-PHOSPHATE AMINOTRANSFERASE, ISOMERIZING"/>
    <property type="match status" value="1"/>
</dbReference>
<dbReference type="FunFam" id="3.40.50.10490:FF:000002">
    <property type="entry name" value="Glutamine--fructose-6-phosphate aminotransferase [isomerizing]"/>
    <property type="match status" value="1"/>
</dbReference>
<dbReference type="PROSITE" id="PS51278">
    <property type="entry name" value="GATASE_TYPE_2"/>
    <property type="match status" value="1"/>
</dbReference>
<dbReference type="KEGG" id="uli:ETAA1_61920"/>
<evidence type="ECO:0000256" key="10">
    <source>
        <dbReference type="HAMAP-Rule" id="MF_00164"/>
    </source>
</evidence>
<name>A0A517Y384_9BACT</name>
<dbReference type="InterPro" id="IPR029055">
    <property type="entry name" value="Ntn_hydrolases_N"/>
</dbReference>
<dbReference type="GO" id="GO:0006047">
    <property type="term" value="P:UDP-N-acetylglucosamine metabolic process"/>
    <property type="evidence" value="ECO:0007669"/>
    <property type="project" value="TreeGrafter"/>
</dbReference>
<evidence type="ECO:0000313" key="13">
    <source>
        <dbReference type="EMBL" id="QDU24178.1"/>
    </source>
</evidence>
<proteinExistence type="inferred from homology"/>
<keyword evidence="9" id="KW-0315">Glutamine amidotransferase</keyword>
<dbReference type="InterPro" id="IPR046348">
    <property type="entry name" value="SIS_dom_sf"/>
</dbReference>
<dbReference type="AlphaFoldDB" id="A0A517Y384"/>
<dbReference type="HAMAP" id="MF_00164">
    <property type="entry name" value="GlmS"/>
    <property type="match status" value="1"/>
</dbReference>
<feature type="domain" description="Glutamine amidotransferase type-2" evidence="11">
    <location>
        <begin position="2"/>
        <end position="218"/>
    </location>
</feature>
<keyword evidence="5 10" id="KW-0963">Cytoplasm</keyword>
<dbReference type="GO" id="GO:0006002">
    <property type="term" value="P:fructose 6-phosphate metabolic process"/>
    <property type="evidence" value="ECO:0007669"/>
    <property type="project" value="TreeGrafter"/>
</dbReference>
<dbReference type="InterPro" id="IPR001347">
    <property type="entry name" value="SIS_dom"/>
</dbReference>
<dbReference type="CDD" id="cd05009">
    <property type="entry name" value="SIS_GlmS_GlmD_2"/>
    <property type="match status" value="1"/>
</dbReference>
<evidence type="ECO:0000313" key="14">
    <source>
        <dbReference type="Proteomes" id="UP000319576"/>
    </source>
</evidence>
<dbReference type="EMBL" id="CP036273">
    <property type="protein sequence ID" value="QDU24178.1"/>
    <property type="molecule type" value="Genomic_DNA"/>
</dbReference>
<evidence type="ECO:0000256" key="7">
    <source>
        <dbReference type="ARBA" id="ARBA00022679"/>
    </source>
</evidence>
<dbReference type="CDD" id="cd00714">
    <property type="entry name" value="GFAT"/>
    <property type="match status" value="1"/>
</dbReference>
<evidence type="ECO:0000256" key="2">
    <source>
        <dbReference type="ARBA" id="ARBA00004496"/>
    </source>
</evidence>